<accession>A0A495JHS1</accession>
<feature type="domain" description="Rv3660c-like CheY-like N-terminal" evidence="1">
    <location>
        <begin position="7"/>
        <end position="111"/>
    </location>
</feature>
<comment type="caution">
    <text evidence="2">The sequence shown here is derived from an EMBL/GenBank/DDBJ whole genome shotgun (WGS) entry which is preliminary data.</text>
</comment>
<dbReference type="Proteomes" id="UP000277671">
    <property type="component" value="Unassembled WGS sequence"/>
</dbReference>
<evidence type="ECO:0000313" key="3">
    <source>
        <dbReference type="Proteomes" id="UP000277671"/>
    </source>
</evidence>
<dbReference type="EMBL" id="RBKT01000001">
    <property type="protein sequence ID" value="RKR88305.1"/>
    <property type="molecule type" value="Genomic_DNA"/>
</dbReference>
<dbReference type="AlphaFoldDB" id="A0A495JHS1"/>
<keyword evidence="3" id="KW-1185">Reference proteome</keyword>
<evidence type="ECO:0000313" key="2">
    <source>
        <dbReference type="EMBL" id="RKR88305.1"/>
    </source>
</evidence>
<dbReference type="Pfam" id="PF26563">
    <property type="entry name" value="Rv3660c_N"/>
    <property type="match status" value="1"/>
</dbReference>
<name>A0A495JHS1_9ACTN</name>
<proteinExistence type="predicted"/>
<sequence length="384" mass="42857">MSTVLVVTGDPSIREHLHAYADRVGVHLTDHTTVTAAKTHWAGANLVLLGADLLSTQKLASMPTTPELIIVSADRSDFSPFSAAAGIGAAYVAVVPDADRWLTEQLRRAGGDAVDRLRAAGFRIGFAHRVAAADTGCLLSYDLSDQRYDDEQALYVSLEKVARGDCRAGQSTTVDRSNYRSLHRAHPGLWTDLVFSNVTALGAFVADLPPEVVDVLCWLKESYPLFDEHDHSALEDEDIDASWEQWVSADVFAMLGERAQEVWSALDAVTVRRLWWDTVTGLGYRPEHNGLHVTWDYTRLVPAFAARLMAEFRRGWRHDDRYQIVPGYRGWRAYEPVYAVFTADEQELIGIGFTRFQAQVHAWQHQTARRSELLSEGEITCVVS</sequence>
<organism evidence="2 3">
    <name type="scientific">Micromonospora pisi</name>
    <dbReference type="NCBI Taxonomy" id="589240"/>
    <lineage>
        <taxon>Bacteria</taxon>
        <taxon>Bacillati</taxon>
        <taxon>Actinomycetota</taxon>
        <taxon>Actinomycetes</taxon>
        <taxon>Micromonosporales</taxon>
        <taxon>Micromonosporaceae</taxon>
        <taxon>Micromonospora</taxon>
    </lineage>
</organism>
<protein>
    <recommendedName>
        <fullName evidence="1">Rv3660c-like CheY-like N-terminal domain-containing protein</fullName>
    </recommendedName>
</protein>
<dbReference type="RefSeq" id="WP_121156935.1">
    <property type="nucleotide sequence ID" value="NZ_RBKT01000001.1"/>
</dbReference>
<dbReference type="InterPro" id="IPR059050">
    <property type="entry name" value="Rv3660c_N"/>
</dbReference>
<dbReference type="OrthoDB" id="3375545at2"/>
<evidence type="ECO:0000259" key="1">
    <source>
        <dbReference type="Pfam" id="PF26563"/>
    </source>
</evidence>
<reference evidence="2 3" key="1">
    <citation type="submission" date="2018-10" db="EMBL/GenBank/DDBJ databases">
        <title>Sequencing the genomes of 1000 actinobacteria strains.</title>
        <authorList>
            <person name="Klenk H.-P."/>
        </authorList>
    </citation>
    <scope>NUCLEOTIDE SEQUENCE [LARGE SCALE GENOMIC DNA]</scope>
    <source>
        <strain evidence="2 3">DSM 45175</strain>
    </source>
</reference>
<gene>
    <name evidence="2" type="ORF">BDK92_2616</name>
</gene>